<dbReference type="EMBL" id="JAUKPO010000016">
    <property type="protein sequence ID" value="MDO1449125.1"/>
    <property type="molecule type" value="Genomic_DNA"/>
</dbReference>
<protein>
    <submittedName>
        <fullName evidence="2">Tetratricopeptide repeat protein</fullName>
    </submittedName>
</protein>
<evidence type="ECO:0000313" key="3">
    <source>
        <dbReference type="Proteomes" id="UP001168528"/>
    </source>
</evidence>
<dbReference type="PANTHER" id="PTHR45588:SF1">
    <property type="entry name" value="WW DOMAIN-CONTAINING PROTEIN"/>
    <property type="match status" value="1"/>
</dbReference>
<accession>A0ABT8REH4</accession>
<comment type="caution">
    <text evidence="2">The sequence shown here is derived from an EMBL/GenBank/DDBJ whole genome shotgun (WGS) entry which is preliminary data.</text>
</comment>
<evidence type="ECO:0000256" key="1">
    <source>
        <dbReference type="SAM" id="Coils"/>
    </source>
</evidence>
<dbReference type="SUPFAM" id="SSF48452">
    <property type="entry name" value="TPR-like"/>
    <property type="match status" value="1"/>
</dbReference>
<keyword evidence="3" id="KW-1185">Reference proteome</keyword>
<reference evidence="2" key="1">
    <citation type="submission" date="2023-07" db="EMBL/GenBank/DDBJ databases">
        <title>The genome sequence of Rhodocytophaga aerolata KACC 12507.</title>
        <authorList>
            <person name="Zhang X."/>
        </authorList>
    </citation>
    <scope>NUCLEOTIDE SEQUENCE</scope>
    <source>
        <strain evidence="2">KACC 12507</strain>
    </source>
</reference>
<gene>
    <name evidence="2" type="ORF">Q0590_22805</name>
</gene>
<feature type="coiled-coil region" evidence="1">
    <location>
        <begin position="404"/>
        <end position="431"/>
    </location>
</feature>
<dbReference type="PANTHER" id="PTHR45588">
    <property type="entry name" value="TPR DOMAIN-CONTAINING PROTEIN"/>
    <property type="match status" value="1"/>
</dbReference>
<dbReference type="Pfam" id="PF13432">
    <property type="entry name" value="TPR_16"/>
    <property type="match status" value="1"/>
</dbReference>
<dbReference type="PROSITE" id="PS51257">
    <property type="entry name" value="PROKAR_LIPOPROTEIN"/>
    <property type="match status" value="1"/>
</dbReference>
<evidence type="ECO:0000313" key="2">
    <source>
        <dbReference type="EMBL" id="MDO1449125.1"/>
    </source>
</evidence>
<sequence length="563" mass="63114">MKPHLSICYSIVCLVCILASVSCKKKNTAETNTAISELNLKRGEVITCGPPDREFGSLVFQTSCGDESENFNLALKLLHSFEYDEAEKVFASIIDRFPDCAMAYWGVAMSNFHPLWTPPTEAELKKGAKAIELAQTLSSKSKKEASYIAAIASFYKDWDTVEHRERCLRFEKAMEQVAADYPEDKEATIFYALALNAAADPSDKSFAKQKKAGAILQKMSPEESNHPGVIHYLIHTYDSPELATLALPAARKYASVAPSSAHALHMPSHIFTRLGLWEECIQSNRASVSSAQCYGEAAGIQGHWDEELHGLDYLMYAHLQKGENTLAKQQWDYLQTIQEVHPVNFKVAYAYAAIPARYVLENKRWQEAATLPMHPANFPWNEYPWQKAIIHFTRLLGAVHLENLASATTELNELNQIHQTLLKQKDAYKANQVLIQLKAGEAWIRFKEGKPAEALELMQLAADMEDKTEKHPVTPGEVIPARALEADLLMEMNQPAKALQAFEADFKKHPNRFNSLYSAGVAAQKAGNPEKATLYYKQLITHVTSPQTTRPEVKAVKQYLKMP</sequence>
<dbReference type="InterPro" id="IPR011990">
    <property type="entry name" value="TPR-like_helical_dom_sf"/>
</dbReference>
<proteinExistence type="predicted"/>
<dbReference type="Gene3D" id="1.25.40.10">
    <property type="entry name" value="Tetratricopeptide repeat domain"/>
    <property type="match status" value="2"/>
</dbReference>
<name>A0ABT8REH4_9BACT</name>
<keyword evidence="1" id="KW-0175">Coiled coil</keyword>
<organism evidence="2 3">
    <name type="scientific">Rhodocytophaga aerolata</name>
    <dbReference type="NCBI Taxonomy" id="455078"/>
    <lineage>
        <taxon>Bacteria</taxon>
        <taxon>Pseudomonadati</taxon>
        <taxon>Bacteroidota</taxon>
        <taxon>Cytophagia</taxon>
        <taxon>Cytophagales</taxon>
        <taxon>Rhodocytophagaceae</taxon>
        <taxon>Rhodocytophaga</taxon>
    </lineage>
</organism>
<dbReference type="RefSeq" id="WP_302039926.1">
    <property type="nucleotide sequence ID" value="NZ_JAUKPO010000016.1"/>
</dbReference>
<dbReference type="Proteomes" id="UP001168528">
    <property type="component" value="Unassembled WGS sequence"/>
</dbReference>